<dbReference type="AlphaFoldDB" id="A0A6G1F006"/>
<dbReference type="GO" id="GO:0016020">
    <property type="term" value="C:membrane"/>
    <property type="evidence" value="ECO:0007669"/>
    <property type="project" value="UniProtKB-SubCell"/>
</dbReference>
<name>A0A6G1F006_9ORYZ</name>
<dbReference type="Proteomes" id="UP000479710">
    <property type="component" value="Unassembled WGS sequence"/>
</dbReference>
<evidence type="ECO:0000259" key="6">
    <source>
        <dbReference type="Pfam" id="PF08510"/>
    </source>
</evidence>
<evidence type="ECO:0000256" key="3">
    <source>
        <dbReference type="ARBA" id="ARBA00022989"/>
    </source>
</evidence>
<comment type="subcellular location">
    <subcellularLocation>
        <location evidence="1">Membrane</location>
        <topology evidence="1">Multi-pass membrane protein</topology>
    </subcellularLocation>
</comment>
<sequence length="151" mass="15920">MQSEAAARSPRQTVSRLRVTGRRPKADPSRGGGGPGPSEAYGFVGSIAAVAYLAWAYLPEPWLRSLGVTCYPARHWALAVPSVLMAAAQGMVLYMGSNFLLAPAPTSLATVSDEFAREPAASTSATGEEKPIEPISDIGIDQINRLMFGNA</sequence>
<gene>
    <name evidence="7" type="ORF">E2562_030319</name>
</gene>
<proteinExistence type="predicted"/>
<evidence type="ECO:0000256" key="1">
    <source>
        <dbReference type="ARBA" id="ARBA00004141"/>
    </source>
</evidence>
<keyword evidence="4" id="KW-0472">Membrane</keyword>
<evidence type="ECO:0000313" key="8">
    <source>
        <dbReference type="Proteomes" id="UP000479710"/>
    </source>
</evidence>
<reference evidence="7 8" key="1">
    <citation type="submission" date="2019-11" db="EMBL/GenBank/DDBJ databases">
        <title>Whole genome sequence of Oryza granulata.</title>
        <authorList>
            <person name="Li W."/>
        </authorList>
    </citation>
    <scope>NUCLEOTIDE SEQUENCE [LARGE SCALE GENOMIC DNA]</scope>
    <source>
        <strain evidence="8">cv. Menghai</strain>
        <tissue evidence="7">Leaf</tissue>
    </source>
</reference>
<feature type="region of interest" description="Disordered" evidence="5">
    <location>
        <begin position="1"/>
        <end position="37"/>
    </location>
</feature>
<keyword evidence="2" id="KW-0812">Transmembrane</keyword>
<dbReference type="PANTHER" id="PTHR47681:SF4">
    <property type="entry name" value="PIG-P DOMAIN-CONTAINING PROTEIN"/>
    <property type="match status" value="1"/>
</dbReference>
<accession>A0A6G1F006</accession>
<keyword evidence="8" id="KW-1185">Reference proteome</keyword>
<feature type="domain" description="PIG-P" evidence="6">
    <location>
        <begin position="38"/>
        <end position="148"/>
    </location>
</feature>
<evidence type="ECO:0000256" key="4">
    <source>
        <dbReference type="ARBA" id="ARBA00023136"/>
    </source>
</evidence>
<dbReference type="OrthoDB" id="690928at2759"/>
<dbReference type="Pfam" id="PF08510">
    <property type="entry name" value="PIG-P"/>
    <property type="match status" value="1"/>
</dbReference>
<evidence type="ECO:0000256" key="2">
    <source>
        <dbReference type="ARBA" id="ARBA00022692"/>
    </source>
</evidence>
<evidence type="ECO:0000256" key="5">
    <source>
        <dbReference type="SAM" id="MobiDB-lite"/>
    </source>
</evidence>
<keyword evidence="3" id="KW-1133">Transmembrane helix</keyword>
<evidence type="ECO:0000313" key="7">
    <source>
        <dbReference type="EMBL" id="KAF0930165.1"/>
    </source>
</evidence>
<comment type="caution">
    <text evidence="7">The sequence shown here is derived from an EMBL/GenBank/DDBJ whole genome shotgun (WGS) entry which is preliminary data.</text>
</comment>
<organism evidence="7 8">
    <name type="scientific">Oryza meyeriana var. granulata</name>
    <dbReference type="NCBI Taxonomy" id="110450"/>
    <lineage>
        <taxon>Eukaryota</taxon>
        <taxon>Viridiplantae</taxon>
        <taxon>Streptophyta</taxon>
        <taxon>Embryophyta</taxon>
        <taxon>Tracheophyta</taxon>
        <taxon>Spermatophyta</taxon>
        <taxon>Magnoliopsida</taxon>
        <taxon>Liliopsida</taxon>
        <taxon>Poales</taxon>
        <taxon>Poaceae</taxon>
        <taxon>BOP clade</taxon>
        <taxon>Oryzoideae</taxon>
        <taxon>Oryzeae</taxon>
        <taxon>Oryzinae</taxon>
        <taxon>Oryza</taxon>
        <taxon>Oryza meyeriana</taxon>
    </lineage>
</organism>
<dbReference type="InterPro" id="IPR013717">
    <property type="entry name" value="PIG-P"/>
</dbReference>
<protein>
    <recommendedName>
        <fullName evidence="6">PIG-P domain-containing protein</fullName>
    </recommendedName>
</protein>
<dbReference type="PANTHER" id="PTHR47681">
    <property type="entry name" value="PHOSPHATIDYLINOSITOL N-ACETYLGLUCOSAMINYLTRANSFERASE SUBUNIT P-RELATED"/>
    <property type="match status" value="1"/>
</dbReference>
<dbReference type="EMBL" id="SPHZ02000002">
    <property type="protein sequence ID" value="KAF0930165.1"/>
    <property type="molecule type" value="Genomic_DNA"/>
</dbReference>